<organism evidence="1 2">
    <name type="scientific">Coccomyxa viridis</name>
    <dbReference type="NCBI Taxonomy" id="1274662"/>
    <lineage>
        <taxon>Eukaryota</taxon>
        <taxon>Viridiplantae</taxon>
        <taxon>Chlorophyta</taxon>
        <taxon>core chlorophytes</taxon>
        <taxon>Trebouxiophyceae</taxon>
        <taxon>Trebouxiophyceae incertae sedis</taxon>
        <taxon>Coccomyxaceae</taxon>
        <taxon>Coccomyxa</taxon>
    </lineage>
</organism>
<proteinExistence type="predicted"/>
<reference evidence="1 2" key="1">
    <citation type="submission" date="2023-10" db="EMBL/GenBank/DDBJ databases">
        <authorList>
            <person name="Maclean D."/>
            <person name="Macfadyen A."/>
        </authorList>
    </citation>
    <scope>NUCLEOTIDE SEQUENCE [LARGE SCALE GENOMIC DNA]</scope>
</reference>
<dbReference type="Proteomes" id="UP001314263">
    <property type="component" value="Unassembled WGS sequence"/>
</dbReference>
<evidence type="ECO:0000313" key="1">
    <source>
        <dbReference type="EMBL" id="CAK0767142.1"/>
    </source>
</evidence>
<accession>A0AAV1HYN8</accession>
<name>A0AAV1HYN8_9CHLO</name>
<comment type="caution">
    <text evidence="1">The sequence shown here is derived from an EMBL/GenBank/DDBJ whole genome shotgun (WGS) entry which is preliminary data.</text>
</comment>
<dbReference type="AlphaFoldDB" id="A0AAV1HYN8"/>
<gene>
    <name evidence="1" type="ORF">CVIRNUC_003431</name>
</gene>
<protein>
    <submittedName>
        <fullName evidence="1">Uncharacterized protein</fullName>
    </submittedName>
</protein>
<dbReference type="EMBL" id="CAUYUE010000004">
    <property type="protein sequence ID" value="CAK0767142.1"/>
    <property type="molecule type" value="Genomic_DNA"/>
</dbReference>
<sequence length="127" mass="14913">MENGRVTNQSEIVEQLKVNSLQWVSLDEKEREHKRQIREINDTKKTLSETILKGLAAVDKTEICFTNQTGKLKSSETTVYAPIKKEHIFNTLRNELRDEDRARDLVEKLYDRAGRQEKKIVTLRRTK</sequence>
<evidence type="ECO:0000313" key="2">
    <source>
        <dbReference type="Proteomes" id="UP001314263"/>
    </source>
</evidence>
<keyword evidence="2" id="KW-1185">Reference proteome</keyword>